<proteinExistence type="inferred from homology"/>
<dbReference type="InterPro" id="IPR038792">
    <property type="entry name" value="CFAP97D1/2"/>
</dbReference>
<name>A0A1R2BUK6_9CILI</name>
<comment type="similarity">
    <text evidence="1">Belongs to the CFAP97 family.</text>
</comment>
<dbReference type="OrthoDB" id="313317at2759"/>
<organism evidence="2 3">
    <name type="scientific">Stentor coeruleus</name>
    <dbReference type="NCBI Taxonomy" id="5963"/>
    <lineage>
        <taxon>Eukaryota</taxon>
        <taxon>Sar</taxon>
        <taxon>Alveolata</taxon>
        <taxon>Ciliophora</taxon>
        <taxon>Postciliodesmatophora</taxon>
        <taxon>Heterotrichea</taxon>
        <taxon>Heterotrichida</taxon>
        <taxon>Stentoridae</taxon>
        <taxon>Stentor</taxon>
    </lineage>
</organism>
<evidence type="ECO:0000313" key="2">
    <source>
        <dbReference type="EMBL" id="OMJ80509.1"/>
    </source>
</evidence>
<dbReference type="PANTHER" id="PTHR33768">
    <property type="entry name" value="MIP11318P"/>
    <property type="match status" value="1"/>
</dbReference>
<protein>
    <submittedName>
        <fullName evidence="2">Uncharacterized protein</fullName>
    </submittedName>
</protein>
<dbReference type="EMBL" id="MPUH01000420">
    <property type="protein sequence ID" value="OMJ80509.1"/>
    <property type="molecule type" value="Genomic_DNA"/>
</dbReference>
<dbReference type="PANTHER" id="PTHR33768:SF3">
    <property type="entry name" value="MIP11318P"/>
    <property type="match status" value="1"/>
</dbReference>
<comment type="caution">
    <text evidence="2">The sequence shown here is derived from an EMBL/GenBank/DDBJ whole genome shotgun (WGS) entry which is preliminary data.</text>
</comment>
<dbReference type="Proteomes" id="UP000187209">
    <property type="component" value="Unassembled WGS sequence"/>
</dbReference>
<gene>
    <name evidence="2" type="ORF">SteCoe_19205</name>
</gene>
<dbReference type="AlphaFoldDB" id="A0A1R2BUK6"/>
<evidence type="ECO:0000313" key="3">
    <source>
        <dbReference type="Proteomes" id="UP000187209"/>
    </source>
</evidence>
<accession>A0A1R2BUK6</accession>
<sequence>MLRSQSGKKSLSKRWIKHVQDIHHEKLRKMQPTLDLSCPQEFSHLRSRAKQGQQREDRCTEIEKANRILLEKMSSIMNSKSPVHQPYHKKSLNGQVRKKFMEKIADDNQAILKRLQCRTPVYSIEKWEKEWKITEKRLKNMCEFPYRCNQSRARTKSSTSRQVLLKKGIHIENKYFLVEIIRRDEDVRIVLYDPSVSESFSLKISYPEALELMDGKEDFDYLASLFRIRDDEIILANGKENNGEQQVVNK</sequence>
<reference evidence="2 3" key="1">
    <citation type="submission" date="2016-11" db="EMBL/GenBank/DDBJ databases">
        <title>The macronuclear genome of Stentor coeruleus: a giant cell with tiny introns.</title>
        <authorList>
            <person name="Slabodnick M."/>
            <person name="Ruby J.G."/>
            <person name="Reiff S.B."/>
            <person name="Swart E.C."/>
            <person name="Gosai S."/>
            <person name="Prabakaran S."/>
            <person name="Witkowska E."/>
            <person name="Larue G.E."/>
            <person name="Fisher S."/>
            <person name="Freeman R.M."/>
            <person name="Gunawardena J."/>
            <person name="Chu W."/>
            <person name="Stover N.A."/>
            <person name="Gregory B.D."/>
            <person name="Nowacki M."/>
            <person name="Derisi J."/>
            <person name="Roy S.W."/>
            <person name="Marshall W.F."/>
            <person name="Sood P."/>
        </authorList>
    </citation>
    <scope>NUCLEOTIDE SEQUENCE [LARGE SCALE GENOMIC DNA]</scope>
    <source>
        <strain evidence="2">WM001</strain>
    </source>
</reference>
<evidence type="ECO:0000256" key="1">
    <source>
        <dbReference type="ARBA" id="ARBA00008315"/>
    </source>
</evidence>
<dbReference type="Pfam" id="PF13879">
    <property type="entry name" value="Hmw_CFAP97"/>
    <property type="match status" value="1"/>
</dbReference>
<dbReference type="InterPro" id="IPR029488">
    <property type="entry name" value="Hmw/CFAP97"/>
</dbReference>
<keyword evidence="3" id="KW-1185">Reference proteome</keyword>